<comment type="caution">
    <text evidence="2">The sequence shown here is derived from an EMBL/GenBank/DDBJ whole genome shotgun (WGS) entry which is preliminary data.</text>
</comment>
<evidence type="ECO:0000313" key="3">
    <source>
        <dbReference type="Proteomes" id="UP000703269"/>
    </source>
</evidence>
<dbReference type="OrthoDB" id="3256283at2759"/>
<gene>
    <name evidence="2" type="ORF">PsYK624_157410</name>
</gene>
<feature type="compositionally biased region" description="Pro residues" evidence="1">
    <location>
        <begin position="66"/>
        <end position="79"/>
    </location>
</feature>
<evidence type="ECO:0000313" key="2">
    <source>
        <dbReference type="EMBL" id="GJE99477.1"/>
    </source>
</evidence>
<protein>
    <submittedName>
        <fullName evidence="2">Uncharacterized protein</fullName>
    </submittedName>
</protein>
<sequence length="267" mass="28429">MAPKRKSDANATTAAPAKKTKTAPATATAPAAKPSTVDATTSTDVPNEKPASTKNISKTATTPVKPLDPAPPPSPPPAPHFSGKFDVYSTKLPFLQREYLPEGASKPNFAAVHSKILFYQAKPDFSLRIVLDGDAGRFACSQVVNPISDEELEPIRLRGSAESVAFDAREAAHKSTVGAGPGYAARMALDTAHTGCGMVKSGKGTLKMRRVWEEDGKELFEGYWDFDVTYGPTLRRKGFGGGDTYAGAFWAVRALKDAEGEEIGIDL</sequence>
<feature type="compositionally biased region" description="Low complexity" evidence="1">
    <location>
        <begin position="11"/>
        <end position="34"/>
    </location>
</feature>
<dbReference type="EMBL" id="BPQB01000110">
    <property type="protein sequence ID" value="GJE99477.1"/>
    <property type="molecule type" value="Genomic_DNA"/>
</dbReference>
<organism evidence="2 3">
    <name type="scientific">Phanerochaete sordida</name>
    <dbReference type="NCBI Taxonomy" id="48140"/>
    <lineage>
        <taxon>Eukaryota</taxon>
        <taxon>Fungi</taxon>
        <taxon>Dikarya</taxon>
        <taxon>Basidiomycota</taxon>
        <taxon>Agaricomycotina</taxon>
        <taxon>Agaricomycetes</taxon>
        <taxon>Polyporales</taxon>
        <taxon>Phanerochaetaceae</taxon>
        <taxon>Phanerochaete</taxon>
    </lineage>
</organism>
<name>A0A9P3LML4_9APHY</name>
<evidence type="ECO:0000256" key="1">
    <source>
        <dbReference type="SAM" id="MobiDB-lite"/>
    </source>
</evidence>
<dbReference type="AlphaFoldDB" id="A0A9P3LML4"/>
<feature type="compositionally biased region" description="Polar residues" evidence="1">
    <location>
        <begin position="37"/>
        <end position="62"/>
    </location>
</feature>
<feature type="region of interest" description="Disordered" evidence="1">
    <location>
        <begin position="1"/>
        <end position="83"/>
    </location>
</feature>
<proteinExistence type="predicted"/>
<dbReference type="Proteomes" id="UP000703269">
    <property type="component" value="Unassembled WGS sequence"/>
</dbReference>
<reference evidence="2 3" key="1">
    <citation type="submission" date="2021-08" db="EMBL/GenBank/DDBJ databases">
        <title>Draft Genome Sequence of Phanerochaete sordida strain YK-624.</title>
        <authorList>
            <person name="Mori T."/>
            <person name="Dohra H."/>
            <person name="Suzuki T."/>
            <person name="Kawagishi H."/>
            <person name="Hirai H."/>
        </authorList>
    </citation>
    <scope>NUCLEOTIDE SEQUENCE [LARGE SCALE GENOMIC DNA]</scope>
    <source>
        <strain evidence="2 3">YK-624</strain>
    </source>
</reference>
<accession>A0A9P3LML4</accession>
<keyword evidence="3" id="KW-1185">Reference proteome</keyword>